<dbReference type="Gene3D" id="2.30.140.10">
    <property type="entry name" value="Spermidine synthase, tetramerisation domain"/>
    <property type="match status" value="1"/>
</dbReference>
<dbReference type="PANTHER" id="PTHR11558">
    <property type="entry name" value="SPERMIDINE/SPERMINE SYNTHASE"/>
    <property type="match status" value="1"/>
</dbReference>
<dbReference type="PROSITE" id="PS01330">
    <property type="entry name" value="PABS_1"/>
    <property type="match status" value="1"/>
</dbReference>
<sequence length="286" mass="32149">MMDDSEWFVEPAPQAGCSIGLRIRRRLDSAESPFQKIEILETEDFGKLMVIDGCIMLTERDHFIYHEMLVHPALWTHPDPARVVIVGGGDGGTLTETVRHPHVQEVIQVEIDRAVTELSLRHFPEFAPATSDPRVQLVFEDAIRWIERAPDASIDVLLIDSTDPIGPAEGLFEKQFYEICRRRLRPDGILALQSESPFLYPHLVRGIHEKLAAAGFRNRRLFPFPQPTYPSGFWSVTLASGRIPLDAFRTDADGSVNRALRYYSPALHQSLLTGLPVLFANLTGGI</sequence>
<dbReference type="EMBL" id="AUZY01005958">
    <property type="protein sequence ID" value="EQD56071.1"/>
    <property type="molecule type" value="Genomic_DNA"/>
</dbReference>
<dbReference type="InterPro" id="IPR030373">
    <property type="entry name" value="PABS_CS"/>
</dbReference>
<dbReference type="InterPro" id="IPR029063">
    <property type="entry name" value="SAM-dependent_MTases_sf"/>
</dbReference>
<reference evidence="4" key="2">
    <citation type="journal article" date="2014" name="ISME J.">
        <title>Microbial stratification in low pH oxic and suboxic macroscopic growths along an acid mine drainage.</title>
        <authorList>
            <person name="Mendez-Garcia C."/>
            <person name="Mesa V."/>
            <person name="Sprenger R.R."/>
            <person name="Richter M."/>
            <person name="Diez M.S."/>
            <person name="Solano J."/>
            <person name="Bargiela R."/>
            <person name="Golyshina O.V."/>
            <person name="Manteca A."/>
            <person name="Ramos J.L."/>
            <person name="Gallego J.R."/>
            <person name="Llorente I."/>
            <person name="Martins Dos Santos V.A."/>
            <person name="Jensen O.N."/>
            <person name="Pelaez A.I."/>
            <person name="Sanchez J."/>
            <person name="Ferrer M."/>
        </authorList>
    </citation>
    <scope>NUCLEOTIDE SEQUENCE</scope>
</reference>
<dbReference type="InterPro" id="IPR035246">
    <property type="entry name" value="Spermidine_synt_N"/>
</dbReference>
<dbReference type="Pfam" id="PF01564">
    <property type="entry name" value="Spermine_synth"/>
    <property type="match status" value="1"/>
</dbReference>
<proteinExistence type="inferred from homology"/>
<gene>
    <name evidence="4" type="ORF">B1B_09070</name>
</gene>
<dbReference type="SUPFAM" id="SSF53335">
    <property type="entry name" value="S-adenosyl-L-methionine-dependent methyltransferases"/>
    <property type="match status" value="1"/>
</dbReference>
<protein>
    <submittedName>
        <fullName evidence="4">Spermidine synthase</fullName>
    </submittedName>
</protein>
<dbReference type="InterPro" id="IPR030374">
    <property type="entry name" value="PABS"/>
</dbReference>
<feature type="domain" description="PABS" evidence="3">
    <location>
        <begin position="5"/>
        <end position="241"/>
    </location>
</feature>
<evidence type="ECO:0000256" key="1">
    <source>
        <dbReference type="ARBA" id="ARBA00007867"/>
    </source>
</evidence>
<name>T1A609_9ZZZZ</name>
<dbReference type="Gene3D" id="3.40.50.150">
    <property type="entry name" value="Vaccinia Virus protein VP39"/>
    <property type="match status" value="1"/>
</dbReference>
<evidence type="ECO:0000256" key="2">
    <source>
        <dbReference type="ARBA" id="ARBA00022679"/>
    </source>
</evidence>
<dbReference type="GO" id="GO:0005829">
    <property type="term" value="C:cytosol"/>
    <property type="evidence" value="ECO:0007669"/>
    <property type="project" value="TreeGrafter"/>
</dbReference>
<accession>T1A609</accession>
<dbReference type="HAMAP" id="MF_00198">
    <property type="entry name" value="Spermidine_synth"/>
    <property type="match status" value="1"/>
</dbReference>
<dbReference type="PROSITE" id="PS51006">
    <property type="entry name" value="PABS_2"/>
    <property type="match status" value="1"/>
</dbReference>
<dbReference type="GO" id="GO:0004766">
    <property type="term" value="F:spermidine synthase activity"/>
    <property type="evidence" value="ECO:0007669"/>
    <property type="project" value="TreeGrafter"/>
</dbReference>
<keyword evidence="2" id="KW-0808">Transferase</keyword>
<dbReference type="GO" id="GO:0008295">
    <property type="term" value="P:spermidine biosynthetic process"/>
    <property type="evidence" value="ECO:0007669"/>
    <property type="project" value="TreeGrafter"/>
</dbReference>
<dbReference type="PANTHER" id="PTHR11558:SF11">
    <property type="entry name" value="SPERMIDINE SYNTHASE"/>
    <property type="match status" value="1"/>
</dbReference>
<dbReference type="InterPro" id="IPR001045">
    <property type="entry name" value="Spermi_synthase"/>
</dbReference>
<evidence type="ECO:0000313" key="4">
    <source>
        <dbReference type="EMBL" id="EQD56071.1"/>
    </source>
</evidence>
<dbReference type="NCBIfam" id="NF002010">
    <property type="entry name" value="PRK00811.1"/>
    <property type="match status" value="1"/>
</dbReference>
<dbReference type="NCBIfam" id="TIGR00417">
    <property type="entry name" value="speE"/>
    <property type="match status" value="1"/>
</dbReference>
<comment type="similarity">
    <text evidence="1">Belongs to the spermidine/spermine synthase family.</text>
</comment>
<evidence type="ECO:0000259" key="3">
    <source>
        <dbReference type="PROSITE" id="PS51006"/>
    </source>
</evidence>
<dbReference type="InterPro" id="IPR037163">
    <property type="entry name" value="Spermidine_synt_N_sf"/>
</dbReference>
<organism evidence="4">
    <name type="scientific">mine drainage metagenome</name>
    <dbReference type="NCBI Taxonomy" id="410659"/>
    <lineage>
        <taxon>unclassified sequences</taxon>
        <taxon>metagenomes</taxon>
        <taxon>ecological metagenomes</taxon>
    </lineage>
</organism>
<reference evidence="4" key="1">
    <citation type="submission" date="2013-08" db="EMBL/GenBank/DDBJ databases">
        <authorList>
            <person name="Mendez C."/>
            <person name="Richter M."/>
            <person name="Ferrer M."/>
            <person name="Sanchez J."/>
        </authorList>
    </citation>
    <scope>NUCLEOTIDE SEQUENCE</scope>
</reference>
<dbReference type="AlphaFoldDB" id="T1A609"/>
<dbReference type="Pfam" id="PF17284">
    <property type="entry name" value="Spermine_synt_N"/>
    <property type="match status" value="1"/>
</dbReference>
<comment type="caution">
    <text evidence="4">The sequence shown here is derived from an EMBL/GenBank/DDBJ whole genome shotgun (WGS) entry which is preliminary data.</text>
</comment>